<dbReference type="Pfam" id="PF04193">
    <property type="entry name" value="PQ-loop"/>
    <property type="match status" value="2"/>
</dbReference>
<keyword evidence="4" id="KW-0677">Repeat</keyword>
<evidence type="ECO:0000256" key="6">
    <source>
        <dbReference type="ARBA" id="ARBA00023136"/>
    </source>
</evidence>
<evidence type="ECO:0000256" key="4">
    <source>
        <dbReference type="ARBA" id="ARBA00022737"/>
    </source>
</evidence>
<evidence type="ECO:0000256" key="8">
    <source>
        <dbReference type="ARBA" id="ARBA00074957"/>
    </source>
</evidence>
<keyword evidence="2" id="KW-0813">Transport</keyword>
<protein>
    <recommendedName>
        <fullName evidence="8">Cystinosin homolog</fullName>
    </recommendedName>
</protein>
<keyword evidence="3 9" id="KW-0812">Transmembrane</keyword>
<feature type="transmembrane region" description="Helical" evidence="9">
    <location>
        <begin position="223"/>
        <end position="243"/>
    </location>
</feature>
<dbReference type="InterPro" id="IPR005282">
    <property type="entry name" value="LC_transporter"/>
</dbReference>
<proteinExistence type="predicted"/>
<evidence type="ECO:0000256" key="1">
    <source>
        <dbReference type="ARBA" id="ARBA00004155"/>
    </source>
</evidence>
<organism evidence="10">
    <name type="scientific">Opuntia streptacantha</name>
    <name type="common">Prickly pear cactus</name>
    <name type="synonym">Opuntia cardona</name>
    <dbReference type="NCBI Taxonomy" id="393608"/>
    <lineage>
        <taxon>Eukaryota</taxon>
        <taxon>Viridiplantae</taxon>
        <taxon>Streptophyta</taxon>
        <taxon>Embryophyta</taxon>
        <taxon>Tracheophyta</taxon>
        <taxon>Spermatophyta</taxon>
        <taxon>Magnoliopsida</taxon>
        <taxon>eudicotyledons</taxon>
        <taxon>Gunneridae</taxon>
        <taxon>Pentapetalae</taxon>
        <taxon>Caryophyllales</taxon>
        <taxon>Cactineae</taxon>
        <taxon>Cactaceae</taxon>
        <taxon>Opuntioideae</taxon>
        <taxon>Opuntia</taxon>
    </lineage>
</organism>
<dbReference type="AlphaFoldDB" id="A0A7C8Z647"/>
<feature type="transmembrane region" description="Helical" evidence="9">
    <location>
        <begin position="88"/>
        <end position="111"/>
    </location>
</feature>
<name>A0A7C8Z647_OPUST</name>
<dbReference type="GO" id="GO:0015184">
    <property type="term" value="F:L-cystine transmembrane transporter activity"/>
    <property type="evidence" value="ECO:0007669"/>
    <property type="project" value="TreeGrafter"/>
</dbReference>
<dbReference type="PANTHER" id="PTHR13131">
    <property type="entry name" value="CYSTINOSIN"/>
    <property type="match status" value="1"/>
</dbReference>
<evidence type="ECO:0000256" key="7">
    <source>
        <dbReference type="ARBA" id="ARBA00023228"/>
    </source>
</evidence>
<evidence type="ECO:0000256" key="2">
    <source>
        <dbReference type="ARBA" id="ARBA00022448"/>
    </source>
</evidence>
<dbReference type="EMBL" id="GISG01095275">
    <property type="protein sequence ID" value="MBA4635418.1"/>
    <property type="molecule type" value="Transcribed_RNA"/>
</dbReference>
<evidence type="ECO:0000313" key="10">
    <source>
        <dbReference type="EMBL" id="MBA4635418.1"/>
    </source>
</evidence>
<dbReference type="InterPro" id="IPR006603">
    <property type="entry name" value="PQ-loop_rpt"/>
</dbReference>
<evidence type="ECO:0000256" key="3">
    <source>
        <dbReference type="ARBA" id="ARBA00022692"/>
    </source>
</evidence>
<feature type="transmembrane region" description="Helical" evidence="9">
    <location>
        <begin position="123"/>
        <end position="142"/>
    </location>
</feature>
<dbReference type="FunFam" id="1.20.1280.290:FF:000018">
    <property type="entry name" value="Cystinosin homolog"/>
    <property type="match status" value="1"/>
</dbReference>
<comment type="subcellular location">
    <subcellularLocation>
        <location evidence="1">Lysosome membrane</location>
        <topology evidence="1">Multi-pass membrane protein</topology>
    </subcellularLocation>
</comment>
<reference evidence="10" key="2">
    <citation type="submission" date="2020-07" db="EMBL/GenBank/DDBJ databases">
        <authorList>
            <person name="Vera ALvarez R."/>
            <person name="Arias-Moreno D.M."/>
            <person name="Jimenez-Jacinto V."/>
            <person name="Jimenez-Bremont J.F."/>
            <person name="Swaminathan K."/>
            <person name="Moose S.P."/>
            <person name="Guerrero-Gonzalez M.L."/>
            <person name="Marino-Ramirez L."/>
            <person name="Landsman D."/>
            <person name="Rodriguez-Kessler M."/>
            <person name="Delgado-Sanchez P."/>
        </authorList>
    </citation>
    <scope>NUCLEOTIDE SEQUENCE</scope>
    <source>
        <tissue evidence="10">Cladode</tissue>
    </source>
</reference>
<evidence type="ECO:0000256" key="9">
    <source>
        <dbReference type="SAM" id="Phobius"/>
    </source>
</evidence>
<keyword evidence="5 9" id="KW-1133">Transmembrane helix</keyword>
<dbReference type="NCBIfam" id="TIGR00951">
    <property type="entry name" value="2A43"/>
    <property type="match status" value="1"/>
</dbReference>
<dbReference type="EMBL" id="GISG01095274">
    <property type="protein sequence ID" value="MBA4635417.1"/>
    <property type="molecule type" value="Transcribed_RNA"/>
</dbReference>
<reference evidence="10" key="1">
    <citation type="journal article" date="2013" name="J. Plant Res.">
        <title>Effect of fungi and light on seed germination of three Opuntia species from semiarid lands of central Mexico.</title>
        <authorList>
            <person name="Delgado-Sanchez P."/>
            <person name="Jimenez-Bremont J.F."/>
            <person name="Guerrero-Gonzalez Mde L."/>
            <person name="Flores J."/>
        </authorList>
    </citation>
    <scope>NUCLEOTIDE SEQUENCE</scope>
    <source>
        <tissue evidence="10">Cladode</tissue>
    </source>
</reference>
<keyword evidence="7" id="KW-0458">Lysosome</keyword>
<dbReference type="SMART" id="SM00679">
    <property type="entry name" value="CTNS"/>
    <property type="match status" value="2"/>
</dbReference>
<feature type="transmembrane region" description="Helical" evidence="9">
    <location>
        <begin position="15"/>
        <end position="36"/>
    </location>
</feature>
<keyword evidence="6 9" id="KW-0472">Membrane</keyword>
<evidence type="ECO:0000256" key="5">
    <source>
        <dbReference type="ARBA" id="ARBA00022989"/>
    </source>
</evidence>
<dbReference type="Gene3D" id="1.20.1280.290">
    <property type="match status" value="2"/>
</dbReference>
<sequence length="261" mass="29636">MGGWNSISLKVVYEVLGWIAFVAWSISFYPQVILNFRRKSVVGLNFDFVILNLTKHSSYLIYNAVLFFSTTVQAQYRHKYGSNQMIPVAINDVAFSIHAVALTAFTLFQIFIYERKNQRFSKVSIGIVTAAWLSAAVCVFVAFQRHSWLWLISVFNTIQVIMTVIKYIPQAVMNFKRKSTDGFSIGNILLDLLGGLTNYGQMAVQSIDQKSWVNFYGNIGKTLLSLVSIFFDILFIIQHYVLYPAKKSLLPTSSSRSDTQS</sequence>
<feature type="transmembrane region" description="Helical" evidence="9">
    <location>
        <begin position="148"/>
        <end position="168"/>
    </location>
</feature>
<dbReference type="GO" id="GO:0005765">
    <property type="term" value="C:lysosomal membrane"/>
    <property type="evidence" value="ECO:0007669"/>
    <property type="project" value="UniProtKB-SubCell"/>
</dbReference>
<accession>A0A7C8Z647</accession>
<feature type="transmembrane region" description="Helical" evidence="9">
    <location>
        <begin position="57"/>
        <end position="76"/>
    </location>
</feature>
<dbReference type="PANTHER" id="PTHR13131:SF5">
    <property type="entry name" value="CYSTINOSIN"/>
    <property type="match status" value="1"/>
</dbReference>